<dbReference type="Gene3D" id="2.60.120.200">
    <property type="match status" value="1"/>
</dbReference>
<evidence type="ECO:0000313" key="2">
    <source>
        <dbReference type="EMBL" id="KAJ3606771.1"/>
    </source>
</evidence>
<dbReference type="PROSITE" id="PS50060">
    <property type="entry name" value="MAM_2"/>
    <property type="match status" value="1"/>
</dbReference>
<protein>
    <recommendedName>
        <fullName evidence="1">MAM domain-containing protein</fullName>
    </recommendedName>
</protein>
<sequence>MSREELSKAIEPYWRHKTSGSCTFEEGLSQCDYQQDPYDDFDWTPVNTQEVPYVSPDLPQGVLSGSPTTVVYVGDGRPPRSFTQTKASAGDPG</sequence>
<comment type="caution">
    <text evidence="2">The sequence shown here is derived from an EMBL/GenBank/DDBJ whole genome shotgun (WGS) entry which is preliminary data.</text>
</comment>
<dbReference type="GO" id="GO:0016020">
    <property type="term" value="C:membrane"/>
    <property type="evidence" value="ECO:0007669"/>
    <property type="project" value="InterPro"/>
</dbReference>
<keyword evidence="3" id="KW-1185">Reference proteome</keyword>
<proteinExistence type="predicted"/>
<organism evidence="2 3">
    <name type="scientific">Muraenolepis orangiensis</name>
    <name type="common">Patagonian moray cod</name>
    <dbReference type="NCBI Taxonomy" id="630683"/>
    <lineage>
        <taxon>Eukaryota</taxon>
        <taxon>Metazoa</taxon>
        <taxon>Chordata</taxon>
        <taxon>Craniata</taxon>
        <taxon>Vertebrata</taxon>
        <taxon>Euteleostomi</taxon>
        <taxon>Actinopterygii</taxon>
        <taxon>Neopterygii</taxon>
        <taxon>Teleostei</taxon>
        <taxon>Neoteleostei</taxon>
        <taxon>Acanthomorphata</taxon>
        <taxon>Zeiogadaria</taxon>
        <taxon>Gadariae</taxon>
        <taxon>Gadiformes</taxon>
        <taxon>Muraenolepidoidei</taxon>
        <taxon>Muraenolepididae</taxon>
        <taxon>Muraenolepis</taxon>
    </lineage>
</organism>
<dbReference type="InterPro" id="IPR013320">
    <property type="entry name" value="ConA-like_dom_sf"/>
</dbReference>
<dbReference type="EMBL" id="JANIIK010000042">
    <property type="protein sequence ID" value="KAJ3606771.1"/>
    <property type="molecule type" value="Genomic_DNA"/>
</dbReference>
<dbReference type="AlphaFoldDB" id="A0A9Q0EH81"/>
<dbReference type="Proteomes" id="UP001148018">
    <property type="component" value="Unassembled WGS sequence"/>
</dbReference>
<dbReference type="SUPFAM" id="SSF49899">
    <property type="entry name" value="Concanavalin A-like lectins/glucanases"/>
    <property type="match status" value="1"/>
</dbReference>
<gene>
    <name evidence="2" type="ORF">NHX12_026290</name>
</gene>
<dbReference type="InterPro" id="IPR000998">
    <property type="entry name" value="MAM_dom"/>
</dbReference>
<dbReference type="OrthoDB" id="10469867at2759"/>
<accession>A0A9Q0EH81</accession>
<name>A0A9Q0EH81_9TELE</name>
<evidence type="ECO:0000259" key="1">
    <source>
        <dbReference type="PROSITE" id="PS50060"/>
    </source>
</evidence>
<evidence type="ECO:0000313" key="3">
    <source>
        <dbReference type="Proteomes" id="UP001148018"/>
    </source>
</evidence>
<reference evidence="2" key="1">
    <citation type="submission" date="2022-07" db="EMBL/GenBank/DDBJ databases">
        <title>Chromosome-level genome of Muraenolepis orangiensis.</title>
        <authorList>
            <person name="Kim J."/>
        </authorList>
    </citation>
    <scope>NUCLEOTIDE SEQUENCE</scope>
    <source>
        <strain evidence="2">KU_S4_2022</strain>
        <tissue evidence="2">Muscle</tissue>
    </source>
</reference>
<feature type="domain" description="MAM" evidence="1">
    <location>
        <begin position="20"/>
        <end position="65"/>
    </location>
</feature>